<dbReference type="SMART" id="SM00717">
    <property type="entry name" value="SANT"/>
    <property type="match status" value="3"/>
</dbReference>
<reference evidence="4" key="1">
    <citation type="journal article" date="2021" name="Nat. Commun.">
        <title>Genetic determinants of endophytism in the Arabidopsis root mycobiome.</title>
        <authorList>
            <person name="Mesny F."/>
            <person name="Miyauchi S."/>
            <person name="Thiergart T."/>
            <person name="Pickel B."/>
            <person name="Atanasova L."/>
            <person name="Karlsson M."/>
            <person name="Huettel B."/>
            <person name="Barry K.W."/>
            <person name="Haridas S."/>
            <person name="Chen C."/>
            <person name="Bauer D."/>
            <person name="Andreopoulos W."/>
            <person name="Pangilinan J."/>
            <person name="LaButti K."/>
            <person name="Riley R."/>
            <person name="Lipzen A."/>
            <person name="Clum A."/>
            <person name="Drula E."/>
            <person name="Henrissat B."/>
            <person name="Kohler A."/>
            <person name="Grigoriev I.V."/>
            <person name="Martin F.M."/>
            <person name="Hacquard S."/>
        </authorList>
    </citation>
    <scope>NUCLEOTIDE SEQUENCE</scope>
    <source>
        <strain evidence="4">MPI-SDFR-AT-0120</strain>
    </source>
</reference>
<evidence type="ECO:0000259" key="2">
    <source>
        <dbReference type="PROSITE" id="PS50090"/>
    </source>
</evidence>
<dbReference type="CDD" id="cd00167">
    <property type="entry name" value="SANT"/>
    <property type="match status" value="3"/>
</dbReference>
<dbReference type="Proteomes" id="UP000813461">
    <property type="component" value="Unassembled WGS sequence"/>
</dbReference>
<feature type="domain" description="HTH myb-type" evidence="3">
    <location>
        <begin position="1"/>
        <end position="57"/>
    </location>
</feature>
<dbReference type="InterPro" id="IPR009057">
    <property type="entry name" value="Homeodomain-like_sf"/>
</dbReference>
<feature type="domain" description="Myb-like" evidence="2">
    <location>
        <begin position="111"/>
        <end position="162"/>
    </location>
</feature>
<keyword evidence="5" id="KW-1185">Reference proteome</keyword>
<dbReference type="AlphaFoldDB" id="A0A8K0VX36"/>
<name>A0A8K0VX36_9PLEO</name>
<dbReference type="InterPro" id="IPR001005">
    <property type="entry name" value="SANT/Myb"/>
</dbReference>
<feature type="compositionally biased region" description="Low complexity" evidence="1">
    <location>
        <begin position="321"/>
        <end position="337"/>
    </location>
</feature>
<dbReference type="PANTHER" id="PTHR45614">
    <property type="entry name" value="MYB PROTEIN-RELATED"/>
    <property type="match status" value="1"/>
</dbReference>
<feature type="compositionally biased region" description="Basic and acidic residues" evidence="1">
    <location>
        <begin position="370"/>
        <end position="379"/>
    </location>
</feature>
<feature type="region of interest" description="Disordered" evidence="1">
    <location>
        <begin position="170"/>
        <end position="223"/>
    </location>
</feature>
<feature type="region of interest" description="Disordered" evidence="1">
    <location>
        <begin position="287"/>
        <end position="379"/>
    </location>
</feature>
<evidence type="ECO:0000313" key="5">
    <source>
        <dbReference type="Proteomes" id="UP000813461"/>
    </source>
</evidence>
<dbReference type="PANTHER" id="PTHR45614:SF265">
    <property type="entry name" value="MYB-LIKE DOMAIN-CONTAINING PROTEIN-RELATED"/>
    <property type="match status" value="1"/>
</dbReference>
<dbReference type="InterPro" id="IPR017930">
    <property type="entry name" value="Myb_dom"/>
</dbReference>
<accession>A0A8K0VX36</accession>
<dbReference type="SUPFAM" id="SSF46689">
    <property type="entry name" value="Homeodomain-like"/>
    <property type="match status" value="2"/>
</dbReference>
<feature type="domain" description="HTH myb-type" evidence="3">
    <location>
        <begin position="116"/>
        <end position="166"/>
    </location>
</feature>
<evidence type="ECO:0000256" key="1">
    <source>
        <dbReference type="SAM" id="MobiDB-lite"/>
    </source>
</evidence>
<dbReference type="GO" id="GO:0005634">
    <property type="term" value="C:nucleus"/>
    <property type="evidence" value="ECO:0007669"/>
    <property type="project" value="TreeGrafter"/>
</dbReference>
<comment type="caution">
    <text evidence="4">The sequence shown here is derived from an EMBL/GenBank/DDBJ whole genome shotgun (WGS) entry which is preliminary data.</text>
</comment>
<feature type="compositionally biased region" description="Polar residues" evidence="1">
    <location>
        <begin position="352"/>
        <end position="365"/>
    </location>
</feature>
<sequence>MQSSSRQPRKWTLAEDQQLREEVEAQLTGSGDVKDWCRIAAKLPGRTNKDCRKRWHNSVAGGLKKGQWSKSEDLLLARGVQQHGQRWTLVANCVESRSADQCAKRWQQSLDPELDRSEWREDEDQILIEATSHLGRHWKDIQREHFPGRSKNCIKNRYTVLVRRYQNQGITLPSRASSPSEPSPPTDFDSYTQDDDYTPYSSGSYDTLMPPHPHHASAGRHRSWSGFDSDALSTWSTPQAYGLPITVTSSDLTHASSAIPDYAFAQPRNLSSNATSAAPHWDWSAASMSPSAPMQARSPTSYSNPAPPHYDDYGMPHPVMSSSRSYSSSPGRASYSGMPNAAPTSMPRARAWSQQQQYDSLSPTTYPDPRLQHDPMYRF</sequence>
<dbReference type="OrthoDB" id="2143914at2759"/>
<dbReference type="Pfam" id="PF00249">
    <property type="entry name" value="Myb_DNA-binding"/>
    <property type="match status" value="3"/>
</dbReference>
<organism evidence="4 5">
    <name type="scientific">Paraphoma chrysanthemicola</name>
    <dbReference type="NCBI Taxonomy" id="798071"/>
    <lineage>
        <taxon>Eukaryota</taxon>
        <taxon>Fungi</taxon>
        <taxon>Dikarya</taxon>
        <taxon>Ascomycota</taxon>
        <taxon>Pezizomycotina</taxon>
        <taxon>Dothideomycetes</taxon>
        <taxon>Pleosporomycetidae</taxon>
        <taxon>Pleosporales</taxon>
        <taxon>Pleosporineae</taxon>
        <taxon>Phaeosphaeriaceae</taxon>
        <taxon>Paraphoma</taxon>
    </lineage>
</organism>
<dbReference type="PROSITE" id="PS51294">
    <property type="entry name" value="HTH_MYB"/>
    <property type="match status" value="3"/>
</dbReference>
<dbReference type="GO" id="GO:0000978">
    <property type="term" value="F:RNA polymerase II cis-regulatory region sequence-specific DNA binding"/>
    <property type="evidence" value="ECO:0007669"/>
    <property type="project" value="TreeGrafter"/>
</dbReference>
<dbReference type="Gene3D" id="1.10.10.60">
    <property type="entry name" value="Homeodomain-like"/>
    <property type="match status" value="3"/>
</dbReference>
<feature type="domain" description="Myb-like" evidence="2">
    <location>
        <begin position="60"/>
        <end position="110"/>
    </location>
</feature>
<protein>
    <submittedName>
        <fullName evidence="4">Uncharacterized protein</fullName>
    </submittedName>
</protein>
<gene>
    <name evidence="4" type="ORF">FB567DRAFT_528566</name>
</gene>
<dbReference type="PROSITE" id="PS50090">
    <property type="entry name" value="MYB_LIKE"/>
    <property type="match status" value="3"/>
</dbReference>
<dbReference type="InterPro" id="IPR050560">
    <property type="entry name" value="MYB_TF"/>
</dbReference>
<dbReference type="EMBL" id="JAGMVJ010000012">
    <property type="protein sequence ID" value="KAH7084200.1"/>
    <property type="molecule type" value="Genomic_DNA"/>
</dbReference>
<evidence type="ECO:0000259" key="3">
    <source>
        <dbReference type="PROSITE" id="PS51294"/>
    </source>
</evidence>
<feature type="compositionally biased region" description="Low complexity" evidence="1">
    <location>
        <begin position="287"/>
        <end position="299"/>
    </location>
</feature>
<dbReference type="GO" id="GO:0000981">
    <property type="term" value="F:DNA-binding transcription factor activity, RNA polymerase II-specific"/>
    <property type="evidence" value="ECO:0007669"/>
    <property type="project" value="TreeGrafter"/>
</dbReference>
<proteinExistence type="predicted"/>
<feature type="domain" description="HTH myb-type" evidence="3">
    <location>
        <begin position="63"/>
        <end position="114"/>
    </location>
</feature>
<feature type="compositionally biased region" description="Basic residues" evidence="1">
    <location>
        <begin position="212"/>
        <end position="223"/>
    </location>
</feature>
<feature type="domain" description="Myb-like" evidence="2">
    <location>
        <begin position="3"/>
        <end position="59"/>
    </location>
</feature>
<evidence type="ECO:0000313" key="4">
    <source>
        <dbReference type="EMBL" id="KAH7084200.1"/>
    </source>
</evidence>